<feature type="domain" description="M23ase beta-sheet core" evidence="4">
    <location>
        <begin position="65"/>
        <end position="157"/>
    </location>
</feature>
<organism evidence="5 6">
    <name type="scientific">Arthrobacter yangruifuii</name>
    <dbReference type="NCBI Taxonomy" id="2606616"/>
    <lineage>
        <taxon>Bacteria</taxon>
        <taxon>Bacillati</taxon>
        <taxon>Actinomycetota</taxon>
        <taxon>Actinomycetes</taxon>
        <taxon>Micrococcales</taxon>
        <taxon>Micrococcaceae</taxon>
        <taxon>Arthrobacter</taxon>
    </lineage>
</organism>
<name>A0A5N6MG97_9MICC</name>
<dbReference type="GO" id="GO:0004222">
    <property type="term" value="F:metalloendopeptidase activity"/>
    <property type="evidence" value="ECO:0007669"/>
    <property type="project" value="TreeGrafter"/>
</dbReference>
<dbReference type="Pfam" id="PF01551">
    <property type="entry name" value="Peptidase_M23"/>
    <property type="match status" value="1"/>
</dbReference>
<proteinExistence type="predicted"/>
<dbReference type="AlphaFoldDB" id="A0A5N6MG97"/>
<feature type="signal peptide" evidence="3">
    <location>
        <begin position="1"/>
        <end position="23"/>
    </location>
</feature>
<dbReference type="Gene3D" id="2.70.70.10">
    <property type="entry name" value="Glucose Permease (Domain IIA)"/>
    <property type="match status" value="1"/>
</dbReference>
<comment type="caution">
    <text evidence="5">The sequence shown here is derived from an EMBL/GenBank/DDBJ whole genome shotgun (WGS) entry which is preliminary data.</text>
</comment>
<evidence type="ECO:0000256" key="1">
    <source>
        <dbReference type="ARBA" id="ARBA00022729"/>
    </source>
</evidence>
<keyword evidence="6" id="KW-1185">Reference proteome</keyword>
<gene>
    <name evidence="5" type="ORF">GD627_13830</name>
</gene>
<dbReference type="SUPFAM" id="SSF51261">
    <property type="entry name" value="Duplicated hybrid motif"/>
    <property type="match status" value="1"/>
</dbReference>
<dbReference type="CDD" id="cd12797">
    <property type="entry name" value="M23_peptidase"/>
    <property type="match status" value="1"/>
</dbReference>
<evidence type="ECO:0000313" key="5">
    <source>
        <dbReference type="EMBL" id="KAD3515334.1"/>
    </source>
</evidence>
<dbReference type="InterPro" id="IPR016047">
    <property type="entry name" value="M23ase_b-sheet_dom"/>
</dbReference>
<dbReference type="RefSeq" id="WP_152272962.1">
    <property type="nucleotide sequence ID" value="NZ_VTFX01000005.1"/>
</dbReference>
<dbReference type="InterPro" id="IPR011055">
    <property type="entry name" value="Dup_hybrid_motif"/>
</dbReference>
<evidence type="ECO:0000256" key="3">
    <source>
        <dbReference type="SAM" id="SignalP"/>
    </source>
</evidence>
<protein>
    <submittedName>
        <fullName evidence="5">Peptidoglycan DD-metalloendopeptidase family protein</fullName>
    </submittedName>
</protein>
<feature type="region of interest" description="Disordered" evidence="2">
    <location>
        <begin position="173"/>
        <end position="196"/>
    </location>
</feature>
<accession>A0A5N6MG97</accession>
<evidence type="ECO:0000259" key="4">
    <source>
        <dbReference type="Pfam" id="PF01551"/>
    </source>
</evidence>
<evidence type="ECO:0000256" key="2">
    <source>
        <dbReference type="SAM" id="MobiDB-lite"/>
    </source>
</evidence>
<evidence type="ECO:0000313" key="6">
    <source>
        <dbReference type="Proteomes" id="UP000326852"/>
    </source>
</evidence>
<feature type="chain" id="PRO_5024855534" evidence="3">
    <location>
        <begin position="24"/>
        <end position="218"/>
    </location>
</feature>
<dbReference type="PANTHER" id="PTHR21666:SF289">
    <property type="entry name" value="L-ALA--D-GLU ENDOPEPTIDASE"/>
    <property type="match status" value="1"/>
</dbReference>
<sequence>MAIKHGVLAVLVWAAAVPAPVPAVPHAPLPVTAAGGYSPPWAWPLDPVPVLLRGFDPPAQRWLAGHRGVDLAAAEGTEVLAPADGRVVFARRVVDRPVLTVDHGGGLLTSFEPVDPSVAVGAEVRKGTVVGTVRSGAHCSGRCLHWGVRWGGRYVNPLNYVTDRRPSVLLPVTPGRTAAGGRQEGGRPSGRTRRLNVPAGSWDRIRPGFFTGSAGAAA</sequence>
<reference evidence="5 6" key="1">
    <citation type="submission" date="2019-08" db="EMBL/GenBank/DDBJ databases">
        <title>Arthrobacter sp. nov., isolated from plateau pika and Tibetan wild ass.</title>
        <authorList>
            <person name="Ge Y."/>
        </authorList>
    </citation>
    <scope>NUCLEOTIDE SEQUENCE [LARGE SCALE GENOMIC DNA]</scope>
    <source>
        <strain evidence="5 6">785</strain>
    </source>
</reference>
<keyword evidence="1 3" id="KW-0732">Signal</keyword>
<dbReference type="PANTHER" id="PTHR21666">
    <property type="entry name" value="PEPTIDASE-RELATED"/>
    <property type="match status" value="1"/>
</dbReference>
<dbReference type="EMBL" id="VTFX01000005">
    <property type="protein sequence ID" value="KAD3515334.1"/>
    <property type="molecule type" value="Genomic_DNA"/>
</dbReference>
<dbReference type="Proteomes" id="UP000326852">
    <property type="component" value="Unassembled WGS sequence"/>
</dbReference>
<dbReference type="InterPro" id="IPR050570">
    <property type="entry name" value="Cell_wall_metabolism_enzyme"/>
</dbReference>